<dbReference type="Gene3D" id="3.10.150.10">
    <property type="entry name" value="DNA Polymerase III, subunit A, domain 2"/>
    <property type="match status" value="1"/>
</dbReference>
<dbReference type="GO" id="GO:0003887">
    <property type="term" value="F:DNA-directed DNA polymerase activity"/>
    <property type="evidence" value="ECO:0007669"/>
    <property type="project" value="UniProtKB-KW"/>
</dbReference>
<keyword evidence="3" id="KW-0963">Cytoplasm</keyword>
<sequence length="333" mass="35333">MTDVPRLLSIGELSRASGISVSALRFYDRTGVLAPADVEPATGYRRYLPSQVAQARLLAGMRRVQMPVAEMAAALEAVRTGDVGTADDLLTAHLDRLETGLQQARAQVAQLRAAVADGTPPLPEDAPVAGVPAATLLANLAAVRHAVSTDPDLPALQGVLVEVGDGLTLVATDRYRMVVAGPWRRSSINTTPGSVLLPAEEADRLASWLRGRDCSLEVSVEDDHLVVSADDDELRLTGMDEPYPDYRAVLDHGGADRPVDGAALQAALAGTDRLVDLDGLTVDRDYLWQAVGAVPDGRVMLPAEGVLAPLVVRSPDEDDVLALVMPVLRQEQP</sequence>
<dbReference type="InterPro" id="IPR009061">
    <property type="entry name" value="DNA-bd_dom_put_sf"/>
</dbReference>
<dbReference type="PANTHER" id="PTHR30478">
    <property type="entry name" value="DNA POLYMERASE III SUBUNIT BETA"/>
    <property type="match status" value="1"/>
</dbReference>
<accession>A0A543KQL1</accession>
<dbReference type="RefSeq" id="WP_141818851.1">
    <property type="nucleotide sequence ID" value="NZ_BAAAIL010000002.1"/>
</dbReference>
<evidence type="ECO:0000313" key="10">
    <source>
        <dbReference type="EMBL" id="TQM97369.1"/>
    </source>
</evidence>
<dbReference type="OrthoDB" id="7849865at2"/>
<reference evidence="10 11" key="1">
    <citation type="submission" date="2019-06" db="EMBL/GenBank/DDBJ databases">
        <title>Sequencing the genomes of 1000 actinobacteria strains.</title>
        <authorList>
            <person name="Klenk H.-P."/>
        </authorList>
    </citation>
    <scope>NUCLEOTIDE SEQUENCE [LARGE SCALE GENOMIC DNA]</scope>
    <source>
        <strain evidence="10 11">DSM 12362</strain>
    </source>
</reference>
<keyword evidence="8 10" id="KW-0238">DNA-binding</keyword>
<feature type="domain" description="HTH merR-type" evidence="9">
    <location>
        <begin position="7"/>
        <end position="77"/>
    </location>
</feature>
<dbReference type="InterPro" id="IPR022637">
    <property type="entry name" value="DNA_polIII_beta_cen"/>
</dbReference>
<comment type="subcellular location">
    <subcellularLocation>
        <location evidence="1">Cytoplasm</location>
    </subcellularLocation>
</comment>
<dbReference type="AlphaFoldDB" id="A0A543KQL1"/>
<evidence type="ECO:0000256" key="7">
    <source>
        <dbReference type="ARBA" id="ARBA00022932"/>
    </source>
</evidence>
<keyword evidence="4" id="KW-0808">Transferase</keyword>
<keyword evidence="11" id="KW-1185">Reference proteome</keyword>
<dbReference type="Pfam" id="PF02767">
    <property type="entry name" value="DNA_pol3_beta_2"/>
    <property type="match status" value="1"/>
</dbReference>
<dbReference type="InterPro" id="IPR001001">
    <property type="entry name" value="DNA_polIII_beta"/>
</dbReference>
<keyword evidence="5" id="KW-0548">Nucleotidyltransferase</keyword>
<evidence type="ECO:0000313" key="11">
    <source>
        <dbReference type="Proteomes" id="UP000315133"/>
    </source>
</evidence>
<dbReference type="PANTHER" id="PTHR30478:SF0">
    <property type="entry name" value="BETA SLIDING CLAMP"/>
    <property type="match status" value="1"/>
</dbReference>
<dbReference type="InterPro" id="IPR046938">
    <property type="entry name" value="DNA_clamp_sf"/>
</dbReference>
<evidence type="ECO:0000256" key="6">
    <source>
        <dbReference type="ARBA" id="ARBA00022705"/>
    </source>
</evidence>
<evidence type="ECO:0000256" key="3">
    <source>
        <dbReference type="ARBA" id="ARBA00022490"/>
    </source>
</evidence>
<dbReference type="GO" id="GO:0009360">
    <property type="term" value="C:DNA polymerase III complex"/>
    <property type="evidence" value="ECO:0007669"/>
    <property type="project" value="InterPro"/>
</dbReference>
<dbReference type="SMART" id="SM00422">
    <property type="entry name" value="HTH_MERR"/>
    <property type="match status" value="1"/>
</dbReference>
<comment type="caution">
    <text evidence="10">The sequence shown here is derived from an EMBL/GenBank/DDBJ whole genome shotgun (WGS) entry which is preliminary data.</text>
</comment>
<dbReference type="Pfam" id="PF00376">
    <property type="entry name" value="MerR"/>
    <property type="match status" value="1"/>
</dbReference>
<evidence type="ECO:0000256" key="2">
    <source>
        <dbReference type="ARBA" id="ARBA00010752"/>
    </source>
</evidence>
<dbReference type="InterPro" id="IPR000551">
    <property type="entry name" value="MerR-type_HTH_dom"/>
</dbReference>
<keyword evidence="6" id="KW-0235">DNA replication</keyword>
<evidence type="ECO:0000256" key="1">
    <source>
        <dbReference type="ARBA" id="ARBA00004496"/>
    </source>
</evidence>
<organism evidence="10 11">
    <name type="scientific">Ornithinimicrobium humiphilum</name>
    <dbReference type="NCBI Taxonomy" id="125288"/>
    <lineage>
        <taxon>Bacteria</taxon>
        <taxon>Bacillati</taxon>
        <taxon>Actinomycetota</taxon>
        <taxon>Actinomycetes</taxon>
        <taxon>Micrococcales</taxon>
        <taxon>Ornithinimicrobiaceae</taxon>
        <taxon>Ornithinimicrobium</taxon>
    </lineage>
</organism>
<dbReference type="EMBL" id="VFPU01000001">
    <property type="protein sequence ID" value="TQM97369.1"/>
    <property type="molecule type" value="Genomic_DNA"/>
</dbReference>
<dbReference type="GO" id="GO:0003677">
    <property type="term" value="F:DNA binding"/>
    <property type="evidence" value="ECO:0007669"/>
    <property type="project" value="UniProtKB-KW"/>
</dbReference>
<dbReference type="PROSITE" id="PS50937">
    <property type="entry name" value="HTH_MERR_2"/>
    <property type="match status" value="1"/>
</dbReference>
<dbReference type="GO" id="GO:0005737">
    <property type="term" value="C:cytoplasm"/>
    <property type="evidence" value="ECO:0007669"/>
    <property type="project" value="UniProtKB-SubCell"/>
</dbReference>
<gene>
    <name evidence="10" type="ORF">FB476_2279</name>
</gene>
<keyword evidence="7" id="KW-0239">DNA-directed DNA polymerase</keyword>
<dbReference type="Gene3D" id="1.10.1660.10">
    <property type="match status" value="1"/>
</dbReference>
<dbReference type="GO" id="GO:0006271">
    <property type="term" value="P:DNA strand elongation involved in DNA replication"/>
    <property type="evidence" value="ECO:0007669"/>
    <property type="project" value="TreeGrafter"/>
</dbReference>
<dbReference type="PROSITE" id="PS00552">
    <property type="entry name" value="HTH_MERR_1"/>
    <property type="match status" value="1"/>
</dbReference>
<evidence type="ECO:0000256" key="8">
    <source>
        <dbReference type="ARBA" id="ARBA00023125"/>
    </source>
</evidence>
<dbReference type="SUPFAM" id="SSF55979">
    <property type="entry name" value="DNA clamp"/>
    <property type="match status" value="1"/>
</dbReference>
<dbReference type="GO" id="GO:0008408">
    <property type="term" value="F:3'-5' exonuclease activity"/>
    <property type="evidence" value="ECO:0007669"/>
    <property type="project" value="InterPro"/>
</dbReference>
<evidence type="ECO:0000256" key="5">
    <source>
        <dbReference type="ARBA" id="ARBA00022695"/>
    </source>
</evidence>
<dbReference type="SUPFAM" id="SSF46955">
    <property type="entry name" value="Putative DNA-binding domain"/>
    <property type="match status" value="1"/>
</dbReference>
<protein>
    <submittedName>
        <fullName evidence="10">DNA-binding transcriptional MerR regulator</fullName>
    </submittedName>
</protein>
<dbReference type="Proteomes" id="UP000315133">
    <property type="component" value="Unassembled WGS sequence"/>
</dbReference>
<dbReference type="GO" id="GO:0006355">
    <property type="term" value="P:regulation of DNA-templated transcription"/>
    <property type="evidence" value="ECO:0007669"/>
    <property type="project" value="InterPro"/>
</dbReference>
<evidence type="ECO:0000259" key="9">
    <source>
        <dbReference type="PROSITE" id="PS50937"/>
    </source>
</evidence>
<name>A0A543KQL1_9MICO</name>
<evidence type="ECO:0000256" key="4">
    <source>
        <dbReference type="ARBA" id="ARBA00022679"/>
    </source>
</evidence>
<proteinExistence type="inferred from homology"/>
<comment type="similarity">
    <text evidence="2">Belongs to the beta sliding clamp family.</text>
</comment>